<dbReference type="EMBL" id="U46134">
    <property type="protein sequence ID" value="AAB39887.1"/>
    <property type="molecule type" value="Genomic_DNA"/>
</dbReference>
<proteinExistence type="predicted"/>
<name>P94471_BACSU</name>
<reference evidence="1" key="1">
    <citation type="submission" date="2016-11" db="EMBL/GenBank/DDBJ databases">
        <title>Identification of a SinR-homolog involved in initiation of competence development and sporulation in Bacillus subtilis.</title>
        <authorList>
            <person name="Dartois V.A."/>
            <person name="Ferrari E."/>
            <person name="Hoch J.A."/>
        </authorList>
    </citation>
    <scope>NUCLEOTIDE SEQUENCE</scope>
    <source>
        <strain evidence="1">168</strain>
    </source>
</reference>
<sequence>MTLNCTKPIIRVTPIVMSRISTNLCLTIAYNSLKLIFSFMYHSLQPSRGWLPAPLSVNDWI</sequence>
<accession>P94471</accession>
<evidence type="ECO:0000313" key="1">
    <source>
        <dbReference type="EMBL" id="AAB39887.1"/>
    </source>
</evidence>
<organism evidence="1">
    <name type="scientific">Bacillus subtilis (strain 168)</name>
    <dbReference type="NCBI Taxonomy" id="224308"/>
    <lineage>
        <taxon>Bacteria</taxon>
        <taxon>Bacillati</taxon>
        <taxon>Bacillota</taxon>
        <taxon>Bacilli</taxon>
        <taxon>Bacillales</taxon>
        <taxon>Bacillaceae</taxon>
        <taxon>Bacillus</taxon>
    </lineage>
</organism>
<protein>
    <submittedName>
        <fullName evidence="1">Uncharacterized protein</fullName>
    </submittedName>
</protein>
<dbReference type="AlphaFoldDB" id="P94471"/>